<dbReference type="PROSITE" id="PS01174">
    <property type="entry name" value="LIPASE_GDXG_SER"/>
    <property type="match status" value="1"/>
</dbReference>
<dbReference type="InterPro" id="IPR050300">
    <property type="entry name" value="GDXG_lipolytic_enzyme"/>
</dbReference>
<evidence type="ECO:0000256" key="2">
    <source>
        <dbReference type="ARBA" id="ARBA00022801"/>
    </source>
</evidence>
<evidence type="ECO:0000256" key="3">
    <source>
        <dbReference type="PROSITE-ProRule" id="PRU10038"/>
    </source>
</evidence>
<dbReference type="Gene3D" id="3.40.50.1820">
    <property type="entry name" value="alpha/beta hydrolase"/>
    <property type="match status" value="1"/>
</dbReference>
<dbReference type="PANTHER" id="PTHR48081:SF8">
    <property type="entry name" value="ALPHA_BETA HYDROLASE FOLD-3 DOMAIN-CONTAINING PROTEIN-RELATED"/>
    <property type="match status" value="1"/>
</dbReference>
<dbReference type="InterPro" id="IPR029058">
    <property type="entry name" value="AB_hydrolase_fold"/>
</dbReference>
<comment type="similarity">
    <text evidence="1">Belongs to the 'GDXG' lipolytic enzyme family.</text>
</comment>
<dbReference type="InterPro" id="IPR013094">
    <property type="entry name" value="AB_hydrolase_3"/>
</dbReference>
<sequence>MSYPKPVLEPAAEQFTRDTALPPYLHELGIELARKTFAAAQTGDNVPLPVAATTDVEITGGPSGRIRLRLVRPAAATGPLPAILYAHGGGWVSGDADTHDRLVRELAVQSGAAIVFVDYSRAPEARYPIAIEEIYATLEWVAVHGAAHLLDPCRIAIAGDSSGGNLAAAVTVMAKQRSGPTLAAQALLYPVTDATFDTDSYHQFAEGHWLRRETMPWFWDQYAPDVPSRAEITAAPLRATTEQLAGLPPALVIVAEADVLRDEGEAYAAKLRAAGVPVTAVRYQGTIHDFATLAALRDTHAARAATTQAATFLRDALAP</sequence>
<keyword evidence="2" id="KW-0378">Hydrolase</keyword>
<reference evidence="5 6" key="1">
    <citation type="submission" date="2021-01" db="EMBL/GenBank/DDBJ databases">
        <title>Whole genome shotgun sequence of Actinoplanes palleronii NBRC 14916.</title>
        <authorList>
            <person name="Komaki H."/>
            <person name="Tamura T."/>
        </authorList>
    </citation>
    <scope>NUCLEOTIDE SEQUENCE [LARGE SCALE GENOMIC DNA]</scope>
    <source>
        <strain evidence="5 6">NBRC 14916</strain>
    </source>
</reference>
<dbReference type="PANTHER" id="PTHR48081">
    <property type="entry name" value="AB HYDROLASE SUPERFAMILY PROTEIN C4A8.06C"/>
    <property type="match status" value="1"/>
</dbReference>
<gene>
    <name evidence="5" type="primary">aes_2</name>
    <name evidence="5" type="ORF">Apa02nite_092130</name>
</gene>
<dbReference type="EMBL" id="BOMS01000164">
    <property type="protein sequence ID" value="GIE73105.1"/>
    <property type="molecule type" value="Genomic_DNA"/>
</dbReference>
<evidence type="ECO:0000313" key="6">
    <source>
        <dbReference type="Proteomes" id="UP000624709"/>
    </source>
</evidence>
<dbReference type="InterPro" id="IPR033140">
    <property type="entry name" value="Lipase_GDXG_put_SER_AS"/>
</dbReference>
<evidence type="ECO:0000259" key="4">
    <source>
        <dbReference type="Pfam" id="PF07859"/>
    </source>
</evidence>
<name>A0ABQ4BSE3_9ACTN</name>
<proteinExistence type="inferred from homology"/>
<comment type="caution">
    <text evidence="5">The sequence shown here is derived from an EMBL/GenBank/DDBJ whole genome shotgun (WGS) entry which is preliminary data.</text>
</comment>
<dbReference type="Pfam" id="PF07859">
    <property type="entry name" value="Abhydrolase_3"/>
    <property type="match status" value="1"/>
</dbReference>
<dbReference type="Proteomes" id="UP000624709">
    <property type="component" value="Unassembled WGS sequence"/>
</dbReference>
<protein>
    <submittedName>
        <fullName evidence="5">Esterase</fullName>
    </submittedName>
</protein>
<organism evidence="5 6">
    <name type="scientific">Actinoplanes palleronii</name>
    <dbReference type="NCBI Taxonomy" id="113570"/>
    <lineage>
        <taxon>Bacteria</taxon>
        <taxon>Bacillati</taxon>
        <taxon>Actinomycetota</taxon>
        <taxon>Actinomycetes</taxon>
        <taxon>Micromonosporales</taxon>
        <taxon>Micromonosporaceae</taxon>
        <taxon>Actinoplanes</taxon>
    </lineage>
</organism>
<feature type="domain" description="Alpha/beta hydrolase fold-3" evidence="4">
    <location>
        <begin position="83"/>
        <end position="291"/>
    </location>
</feature>
<feature type="active site" evidence="3">
    <location>
        <position position="161"/>
    </location>
</feature>
<evidence type="ECO:0000313" key="5">
    <source>
        <dbReference type="EMBL" id="GIE73105.1"/>
    </source>
</evidence>
<keyword evidence="6" id="KW-1185">Reference proteome</keyword>
<accession>A0ABQ4BSE3</accession>
<dbReference type="SUPFAM" id="SSF53474">
    <property type="entry name" value="alpha/beta-Hydrolases"/>
    <property type="match status" value="1"/>
</dbReference>
<evidence type="ECO:0000256" key="1">
    <source>
        <dbReference type="ARBA" id="ARBA00010515"/>
    </source>
</evidence>
<dbReference type="RefSeq" id="WP_203830753.1">
    <property type="nucleotide sequence ID" value="NZ_BAAATY010000017.1"/>
</dbReference>